<evidence type="ECO:0000256" key="4">
    <source>
        <dbReference type="ARBA" id="ARBA00022833"/>
    </source>
</evidence>
<dbReference type="PROSITE" id="PS50860">
    <property type="entry name" value="AA_TRNA_LIGASE_II_ALA"/>
    <property type="match status" value="1"/>
</dbReference>
<dbReference type="InterPro" id="IPR009000">
    <property type="entry name" value="Transl_B-barrel_sf"/>
</dbReference>
<dbReference type="EMBL" id="JBHRZT010000072">
    <property type="protein sequence ID" value="MFC3885860.1"/>
    <property type="molecule type" value="Genomic_DNA"/>
</dbReference>
<dbReference type="PANTHER" id="PTHR43462">
    <property type="entry name" value="ALANYL-TRNA EDITING PROTEIN"/>
    <property type="match status" value="1"/>
</dbReference>
<comment type="subcellular location">
    <subcellularLocation>
        <location evidence="2">Cytoplasm</location>
    </subcellularLocation>
</comment>
<evidence type="ECO:0000256" key="2">
    <source>
        <dbReference type="ARBA" id="ARBA00004496"/>
    </source>
</evidence>
<dbReference type="Pfam" id="PF01411">
    <property type="entry name" value="tRNA-synt_2c"/>
    <property type="match status" value="1"/>
</dbReference>
<reference evidence="8" key="1">
    <citation type="journal article" date="2019" name="Int. J. Syst. Evol. Microbiol.">
        <title>The Global Catalogue of Microorganisms (GCM) 10K type strain sequencing project: providing services to taxonomists for standard genome sequencing and annotation.</title>
        <authorList>
            <consortium name="The Broad Institute Genomics Platform"/>
            <consortium name="The Broad Institute Genome Sequencing Center for Infectious Disease"/>
            <person name="Wu L."/>
            <person name="Ma J."/>
        </authorList>
    </citation>
    <scope>NUCLEOTIDE SEQUENCE [LARGE SCALE GENOMIC DNA]</scope>
    <source>
        <strain evidence="8">CCUG 61889</strain>
    </source>
</reference>
<organism evidence="7 8">
    <name type="scientific">Bacillus songklensis</name>
    <dbReference type="NCBI Taxonomy" id="1069116"/>
    <lineage>
        <taxon>Bacteria</taxon>
        <taxon>Bacillati</taxon>
        <taxon>Bacillota</taxon>
        <taxon>Bacilli</taxon>
        <taxon>Bacillales</taxon>
        <taxon>Bacillaceae</taxon>
        <taxon>Bacillus</taxon>
    </lineage>
</organism>
<dbReference type="RefSeq" id="WP_377918247.1">
    <property type="nucleotide sequence ID" value="NZ_JBHRZT010000072.1"/>
</dbReference>
<dbReference type="InterPro" id="IPR051335">
    <property type="entry name" value="Alanyl-tRNA_Editing_Enzymes"/>
</dbReference>
<dbReference type="PANTHER" id="PTHR43462:SF1">
    <property type="entry name" value="ALANYL-TRNA EDITING PROTEIN AARSD1"/>
    <property type="match status" value="1"/>
</dbReference>
<keyword evidence="3" id="KW-0479">Metal-binding</keyword>
<keyword evidence="5" id="KW-0175">Coiled coil</keyword>
<protein>
    <submittedName>
        <fullName evidence="7">DHHA1 domain-containing protein</fullName>
    </submittedName>
</protein>
<dbReference type="Gene3D" id="3.10.310.40">
    <property type="match status" value="1"/>
</dbReference>
<dbReference type="Gene3D" id="3.30.980.10">
    <property type="entry name" value="Threonyl-trna Synthetase, Chain A, domain 2"/>
    <property type="match status" value="1"/>
</dbReference>
<dbReference type="Pfam" id="PF07973">
    <property type="entry name" value="tRNA_SAD"/>
    <property type="match status" value="1"/>
</dbReference>
<dbReference type="SMART" id="SM00863">
    <property type="entry name" value="tRNA_SAD"/>
    <property type="match status" value="1"/>
</dbReference>
<dbReference type="SUPFAM" id="SSF50447">
    <property type="entry name" value="Translation proteins"/>
    <property type="match status" value="1"/>
</dbReference>
<dbReference type="InterPro" id="IPR012947">
    <property type="entry name" value="tRNA_SAD"/>
</dbReference>
<dbReference type="Proteomes" id="UP001595752">
    <property type="component" value="Unassembled WGS sequence"/>
</dbReference>
<evidence type="ECO:0000256" key="5">
    <source>
        <dbReference type="SAM" id="Coils"/>
    </source>
</evidence>
<dbReference type="SUPFAM" id="SSF55186">
    <property type="entry name" value="ThrRS/AlaRS common domain"/>
    <property type="match status" value="1"/>
</dbReference>
<feature type="coiled-coil region" evidence="5">
    <location>
        <begin position="251"/>
        <end position="285"/>
    </location>
</feature>
<proteinExistence type="predicted"/>
<gene>
    <name evidence="7" type="ORF">ACFOU2_21240</name>
</gene>
<accession>A0ABV8B7P6</accession>
<sequence>MSEKLYYTSPKTAKWSTSITNIVEHDNEILVTLQKTAFYPEGGGQPCDTGTIGGIEVLHVFEEDNEVYHQVSKRPEKMEVECEIDWKRRFDHMQHHTGQHLLSAVCIELYDAHTVGFHLGTDTVTIDLAVSSLTSEQLSHIERRVNEYIYDNKEIKTYTITHDQIHTVPLRKLPDVGENIRIVEISGIDYSACCGTHVAHTGEIGLLKLLKTEKQRGNTRLHFKCGVRALADYQETLHILTSIAAKFSTGRQAVMERIDKMEQEQKQLQKEIEQLKIETAAFIAKELIAKRNGQVVAHLFDDQSMKDLQTLAKLIIEQGEYLILFASTVDNKLLLTRNSDSSVHCGQLFKEHLGAFGGKGGGNASQAQAGFNNQEELERFFSFIQQHIG</sequence>
<dbReference type="InterPro" id="IPR018164">
    <property type="entry name" value="Ala-tRNA-synth_IIc_N"/>
</dbReference>
<keyword evidence="8" id="KW-1185">Reference proteome</keyword>
<dbReference type="InterPro" id="IPR003156">
    <property type="entry name" value="DHHA1_dom"/>
</dbReference>
<evidence type="ECO:0000259" key="6">
    <source>
        <dbReference type="PROSITE" id="PS50860"/>
    </source>
</evidence>
<name>A0ABV8B7P6_9BACI</name>
<dbReference type="InterPro" id="IPR018163">
    <property type="entry name" value="Thr/Ala-tRNA-synth_IIc_edit"/>
</dbReference>
<evidence type="ECO:0000313" key="8">
    <source>
        <dbReference type="Proteomes" id="UP001595752"/>
    </source>
</evidence>
<evidence type="ECO:0000256" key="3">
    <source>
        <dbReference type="ARBA" id="ARBA00022723"/>
    </source>
</evidence>
<dbReference type="Pfam" id="PF02272">
    <property type="entry name" value="DHHA1"/>
    <property type="match status" value="1"/>
</dbReference>
<dbReference type="Gene3D" id="2.40.30.130">
    <property type="match status" value="1"/>
</dbReference>
<evidence type="ECO:0000313" key="7">
    <source>
        <dbReference type="EMBL" id="MFC3885860.1"/>
    </source>
</evidence>
<evidence type="ECO:0000256" key="1">
    <source>
        <dbReference type="ARBA" id="ARBA00001947"/>
    </source>
</evidence>
<keyword evidence="4" id="KW-0862">Zinc</keyword>
<dbReference type="InterPro" id="IPR018165">
    <property type="entry name" value="Ala-tRNA-synth_IIc_core"/>
</dbReference>
<feature type="domain" description="Alanyl-transfer RNA synthetases family profile" evidence="6">
    <location>
        <begin position="1"/>
        <end position="235"/>
    </location>
</feature>
<comment type="cofactor">
    <cofactor evidence="1">
        <name>Zn(2+)</name>
        <dbReference type="ChEBI" id="CHEBI:29105"/>
    </cofactor>
</comment>
<comment type="caution">
    <text evidence="7">The sequence shown here is derived from an EMBL/GenBank/DDBJ whole genome shotgun (WGS) entry which is preliminary data.</text>
</comment>